<dbReference type="HAMAP" id="MF_01006">
    <property type="entry name" value="Undec_diphosphatase"/>
    <property type="match status" value="1"/>
</dbReference>
<dbReference type="GO" id="GO:0050380">
    <property type="term" value="F:undecaprenyl-diphosphatase activity"/>
    <property type="evidence" value="ECO:0007669"/>
    <property type="project" value="UniProtKB-EC"/>
</dbReference>
<dbReference type="NCBIfam" id="NF001393">
    <property type="entry name" value="PRK00281.2-4"/>
    <property type="match status" value="1"/>
</dbReference>
<sequence>MDWLQAVLLAILQGLTEFLPISSSAHLILPSQILGWVEQGLAFDVAVHVGSLAAVLIYFRREVADMIAAWFSWVFKGEKSANGRLAWAVLWGTIPVGLVGIVFSYFKIVDNYLRTTEVIAATTILFALVLWWADSQAKQQRDEHSIKVKDIIFIGCAQALALIPGTSRSGITMTAALMMGLTRTAAARFSFLLSIPAIVLPGGLKSYELATSGMPVDWGLIALGAGVSAIAALTCIHYFLILLDRVGFKPFIYYRLLLGVVLIWIIKQG</sequence>
<protein>
    <submittedName>
        <fullName evidence="1">Undecaprenyl-diphosphate phosphatase</fullName>
        <ecNumber evidence="1">3.6.1.27</ecNumber>
    </submittedName>
</protein>
<dbReference type="PANTHER" id="PTHR30622:SF4">
    <property type="entry name" value="UNDECAPRENYL-DIPHOSPHATASE"/>
    <property type="match status" value="1"/>
</dbReference>
<dbReference type="Pfam" id="PF02673">
    <property type="entry name" value="BacA"/>
    <property type="match status" value="1"/>
</dbReference>
<gene>
    <name evidence="1" type="ORF">ABVT43_05485</name>
</gene>
<keyword evidence="2" id="KW-1185">Reference proteome</keyword>
<accession>A0ABV2BS48</accession>
<evidence type="ECO:0000313" key="2">
    <source>
        <dbReference type="Proteomes" id="UP001548189"/>
    </source>
</evidence>
<proteinExistence type="inferred from homology"/>
<reference evidence="1 2" key="1">
    <citation type="submission" date="2024-06" db="EMBL/GenBank/DDBJ databases">
        <authorList>
            <person name="Li F."/>
        </authorList>
    </citation>
    <scope>NUCLEOTIDE SEQUENCE [LARGE SCALE GENOMIC DNA]</scope>
    <source>
        <strain evidence="1 2">GXAS 311</strain>
    </source>
</reference>
<dbReference type="EMBL" id="JBEVCJ010000004">
    <property type="protein sequence ID" value="MET1254573.1"/>
    <property type="molecule type" value="Genomic_DNA"/>
</dbReference>
<evidence type="ECO:0000313" key="1">
    <source>
        <dbReference type="EMBL" id="MET1254573.1"/>
    </source>
</evidence>
<dbReference type="InterPro" id="IPR003824">
    <property type="entry name" value="UppP"/>
</dbReference>
<dbReference type="PANTHER" id="PTHR30622">
    <property type="entry name" value="UNDECAPRENYL-DIPHOSPHATASE"/>
    <property type="match status" value="1"/>
</dbReference>
<keyword evidence="1" id="KW-0378">Hydrolase</keyword>
<dbReference type="NCBIfam" id="TIGR00753">
    <property type="entry name" value="undec_PP_bacA"/>
    <property type="match status" value="1"/>
</dbReference>
<organism evidence="1 2">
    <name type="scientific">Aliikangiella maris</name>
    <dbReference type="NCBI Taxonomy" id="3162458"/>
    <lineage>
        <taxon>Bacteria</taxon>
        <taxon>Pseudomonadati</taxon>
        <taxon>Pseudomonadota</taxon>
        <taxon>Gammaproteobacteria</taxon>
        <taxon>Oceanospirillales</taxon>
        <taxon>Pleioneaceae</taxon>
        <taxon>Aliikangiella</taxon>
    </lineage>
</organism>
<dbReference type="Proteomes" id="UP001548189">
    <property type="component" value="Unassembled WGS sequence"/>
</dbReference>
<comment type="caution">
    <text evidence="1">The sequence shown here is derived from an EMBL/GenBank/DDBJ whole genome shotgun (WGS) entry which is preliminary data.</text>
</comment>
<dbReference type="EC" id="3.6.1.27" evidence="1"/>
<name>A0ABV2BS48_9GAMM</name>